<dbReference type="OrthoDB" id="17948at2759"/>
<evidence type="ECO:0000256" key="2">
    <source>
        <dbReference type="ARBA" id="ARBA00007331"/>
    </source>
</evidence>
<dbReference type="GO" id="GO:0003723">
    <property type="term" value="F:RNA binding"/>
    <property type="evidence" value="ECO:0007669"/>
    <property type="project" value="TreeGrafter"/>
</dbReference>
<reference evidence="5" key="1">
    <citation type="journal article" date="2020" name="Stud. Mycol.">
        <title>101 Dothideomycetes genomes: a test case for predicting lifestyles and emergence of pathogens.</title>
        <authorList>
            <person name="Haridas S."/>
            <person name="Albert R."/>
            <person name="Binder M."/>
            <person name="Bloem J."/>
            <person name="Labutti K."/>
            <person name="Salamov A."/>
            <person name="Andreopoulos B."/>
            <person name="Baker S."/>
            <person name="Barry K."/>
            <person name="Bills G."/>
            <person name="Bluhm B."/>
            <person name="Cannon C."/>
            <person name="Castanera R."/>
            <person name="Culley D."/>
            <person name="Daum C."/>
            <person name="Ezra D."/>
            <person name="Gonzalez J."/>
            <person name="Henrissat B."/>
            <person name="Kuo A."/>
            <person name="Liang C."/>
            <person name="Lipzen A."/>
            <person name="Lutzoni F."/>
            <person name="Magnuson J."/>
            <person name="Mondo S."/>
            <person name="Nolan M."/>
            <person name="Ohm R."/>
            <person name="Pangilinan J."/>
            <person name="Park H.-J."/>
            <person name="Ramirez L."/>
            <person name="Alfaro M."/>
            <person name="Sun H."/>
            <person name="Tritt A."/>
            <person name="Yoshinaga Y."/>
            <person name="Zwiers L.-H."/>
            <person name="Turgeon B."/>
            <person name="Goodwin S."/>
            <person name="Spatafora J."/>
            <person name="Crous P."/>
            <person name="Grigoriev I."/>
        </authorList>
    </citation>
    <scope>NUCLEOTIDE SEQUENCE</scope>
    <source>
        <strain evidence="5">CBS 115976</strain>
    </source>
</reference>
<evidence type="ECO:0000256" key="4">
    <source>
        <dbReference type="SAM" id="MobiDB-lite"/>
    </source>
</evidence>
<dbReference type="Proteomes" id="UP000799302">
    <property type="component" value="Unassembled WGS sequence"/>
</dbReference>
<sequence>MFYDLNVPWTTNNAELRQRIAFLAELGYNVIALSHILPAKLTPNYKSPITLPLPFPIPPNTRLLTRGTLPVSNVAEMPRLDTIRPHFDILALRPLDEKTLSHICASSTLEYDILSLDLSMRFPSHFRPKTFSLVLERGSKIEICYAHATSGGGGNDSGAKRALFQNASEIVRSTRGKGLLISSEAKSALGCRGPRDVVNMAIMWGLKQELGHEAVGEVARGVVAAATLRRRGYRGAVDVIDGGNKPVEVETEASKKKEVARKRQAESMLEDGEAPLTKKQMKNLAWQARKKEGRAAGADGKKSKGVEEVAITEALGDEDTAPGSNGDTGHDTDIPIVETGSEEVDMTGT</sequence>
<comment type="subcellular location">
    <subcellularLocation>
        <location evidence="1">Nucleus</location>
    </subcellularLocation>
</comment>
<dbReference type="GO" id="GO:0005655">
    <property type="term" value="C:nucleolar ribonuclease P complex"/>
    <property type="evidence" value="ECO:0007669"/>
    <property type="project" value="TreeGrafter"/>
</dbReference>
<dbReference type="Gene3D" id="3.20.20.140">
    <property type="entry name" value="Metal-dependent hydrolases"/>
    <property type="match status" value="1"/>
</dbReference>
<dbReference type="GO" id="GO:0008033">
    <property type="term" value="P:tRNA processing"/>
    <property type="evidence" value="ECO:0007669"/>
    <property type="project" value="UniProtKB-KW"/>
</dbReference>
<dbReference type="AlphaFoldDB" id="A0A6A6USZ7"/>
<proteinExistence type="inferred from homology"/>
<dbReference type="InterPro" id="IPR016195">
    <property type="entry name" value="Pol/histidinol_Pase-like"/>
</dbReference>
<dbReference type="PANTHER" id="PTHR13031:SF0">
    <property type="entry name" value="RIBONUCLEASE P PROTEIN SUBUNIT P30"/>
    <property type="match status" value="1"/>
</dbReference>
<dbReference type="SUPFAM" id="SSF89550">
    <property type="entry name" value="PHP domain-like"/>
    <property type="match status" value="1"/>
</dbReference>
<keyword evidence="6" id="KW-1185">Reference proteome</keyword>
<dbReference type="EMBL" id="MU004230">
    <property type="protein sequence ID" value="KAF2675375.1"/>
    <property type="molecule type" value="Genomic_DNA"/>
</dbReference>
<gene>
    <name evidence="5" type="ORF">BT63DRAFT_420574</name>
</gene>
<comment type="similarity">
    <text evidence="2">Belongs to the eukaryotic/archaeal RNase P protein component 3 family.</text>
</comment>
<evidence type="ECO:0000313" key="6">
    <source>
        <dbReference type="Proteomes" id="UP000799302"/>
    </source>
</evidence>
<feature type="compositionally biased region" description="Basic and acidic residues" evidence="4">
    <location>
        <begin position="289"/>
        <end position="307"/>
    </location>
</feature>
<protein>
    <submittedName>
        <fullName evidence="5">PHP domain-like protein</fullName>
    </submittedName>
</protein>
<feature type="region of interest" description="Disordered" evidence="4">
    <location>
        <begin position="288"/>
        <end position="349"/>
    </location>
</feature>
<dbReference type="Pfam" id="PF01876">
    <property type="entry name" value="RNase_P_p30"/>
    <property type="match status" value="1"/>
</dbReference>
<name>A0A6A6USZ7_9PEZI</name>
<accession>A0A6A6USZ7</accession>
<evidence type="ECO:0000256" key="1">
    <source>
        <dbReference type="ARBA" id="ARBA00004123"/>
    </source>
</evidence>
<organism evidence="5 6">
    <name type="scientific">Microthyrium microscopicum</name>
    <dbReference type="NCBI Taxonomy" id="703497"/>
    <lineage>
        <taxon>Eukaryota</taxon>
        <taxon>Fungi</taxon>
        <taxon>Dikarya</taxon>
        <taxon>Ascomycota</taxon>
        <taxon>Pezizomycotina</taxon>
        <taxon>Dothideomycetes</taxon>
        <taxon>Dothideomycetes incertae sedis</taxon>
        <taxon>Microthyriales</taxon>
        <taxon>Microthyriaceae</taxon>
        <taxon>Microthyrium</taxon>
    </lineage>
</organism>
<evidence type="ECO:0000256" key="3">
    <source>
        <dbReference type="ARBA" id="ARBA00022694"/>
    </source>
</evidence>
<dbReference type="PANTHER" id="PTHR13031">
    <property type="entry name" value="RIBONUCLEASE P SUBUNIT P30"/>
    <property type="match status" value="1"/>
</dbReference>
<feature type="compositionally biased region" description="Acidic residues" evidence="4">
    <location>
        <begin position="340"/>
        <end position="349"/>
    </location>
</feature>
<keyword evidence="3" id="KW-0819">tRNA processing</keyword>
<dbReference type="InterPro" id="IPR002738">
    <property type="entry name" value="RNase_P_p30"/>
</dbReference>
<evidence type="ECO:0000313" key="5">
    <source>
        <dbReference type="EMBL" id="KAF2675375.1"/>
    </source>
</evidence>